<dbReference type="PANTHER" id="PTHR15955">
    <property type="entry name" value="RWD DOMAIN CONTAINING PROTEIN 2"/>
    <property type="match status" value="1"/>
</dbReference>
<dbReference type="CDD" id="cd24163">
    <property type="entry name" value="RWDD2_C"/>
    <property type="match status" value="1"/>
</dbReference>
<dbReference type="CDD" id="cd23829">
    <property type="entry name" value="RWD_RWDD2"/>
    <property type="match status" value="1"/>
</dbReference>
<dbReference type="KEGG" id="achc:115352466"/>
<dbReference type="AlphaFoldDB" id="A0A663DZL3"/>
<dbReference type="PANTHER" id="PTHR15955:SF3">
    <property type="entry name" value="RWD DOMAIN-CONTAINING PROTEIN 2A"/>
    <property type="match status" value="1"/>
</dbReference>
<dbReference type="PROSITE" id="PS50908">
    <property type="entry name" value="RWD"/>
    <property type="match status" value="1"/>
</dbReference>
<dbReference type="InterPro" id="IPR010541">
    <property type="entry name" value="Prp3_C"/>
</dbReference>
<dbReference type="Ensembl" id="ENSACCT00020005589.1">
    <property type="protein sequence ID" value="ENSACCP00020005358.1"/>
    <property type="gene ID" value="ENSACCG00020003686.1"/>
</dbReference>
<proteinExistence type="predicted"/>
<reference evidence="3" key="2">
    <citation type="submission" date="2025-09" db="UniProtKB">
        <authorList>
            <consortium name="Ensembl"/>
        </authorList>
    </citation>
    <scope>IDENTIFICATION</scope>
</reference>
<dbReference type="OrthoDB" id="432412at2759"/>
<dbReference type="CTD" id="112611"/>
<dbReference type="GeneTree" id="ENSGT00390000007224"/>
<organism evidence="3 4">
    <name type="scientific">Aquila chrysaetos chrysaetos</name>
    <dbReference type="NCBI Taxonomy" id="223781"/>
    <lineage>
        <taxon>Eukaryota</taxon>
        <taxon>Metazoa</taxon>
        <taxon>Chordata</taxon>
        <taxon>Craniata</taxon>
        <taxon>Vertebrata</taxon>
        <taxon>Euteleostomi</taxon>
        <taxon>Archelosauria</taxon>
        <taxon>Archosauria</taxon>
        <taxon>Dinosauria</taxon>
        <taxon>Saurischia</taxon>
        <taxon>Theropoda</taxon>
        <taxon>Coelurosauria</taxon>
        <taxon>Aves</taxon>
        <taxon>Neognathae</taxon>
        <taxon>Neoaves</taxon>
        <taxon>Telluraves</taxon>
        <taxon>Accipitrimorphae</taxon>
        <taxon>Accipitriformes</taxon>
        <taxon>Accipitridae</taxon>
        <taxon>Accipitrinae</taxon>
        <taxon>Aquila</taxon>
    </lineage>
</organism>
<protein>
    <submittedName>
        <fullName evidence="3">RWD domain containing 2A</fullName>
    </submittedName>
</protein>
<dbReference type="Proteomes" id="UP000472275">
    <property type="component" value="Chromosome 2"/>
</dbReference>
<name>A0A663DZL3_AQUCH</name>
<feature type="compositionally biased region" description="Low complexity" evidence="1">
    <location>
        <begin position="8"/>
        <end position="32"/>
    </location>
</feature>
<evidence type="ECO:0000313" key="3">
    <source>
        <dbReference type="Ensembl" id="ENSACCP00020005358.1"/>
    </source>
</evidence>
<sequence length="370" mass="41417">MRAPLPPAARAAAAEGPRSGAEAAAPATPGRGLCAAASPQRLPPGRRRREEPYRLASPPLRPGWRLSSAAAVESPAAQAMAVTVKECLELQLLEVEMLLSMFPKEGEINLDEDAVSSVQRYLSNGDGALPPQLEYSIAVDVGEARVKVELQVLLPHMYPHVAPQLFARSHALHRQQQLQLNTSLASHISSLDSGELCICGAVQWVKDHSLPYLENSKISSESASKEVVVKETLHRMWIYSHHIYRQELRKKIFDCARKLNLTGFCLTGKPGVICVEGLRENCEEFWRVIRYPNWKHISCKHVENIETEGSVDNLRLFRAFEDLQFQAHGDYGLRNDYHMDLGQFLEFLKQHQSGHIFQILFGVEGKLSDK</sequence>
<dbReference type="InterPro" id="IPR006575">
    <property type="entry name" value="RWD_dom"/>
</dbReference>
<dbReference type="InterPro" id="IPR017359">
    <property type="entry name" value="Phi-like"/>
</dbReference>
<reference evidence="3" key="1">
    <citation type="submission" date="2025-08" db="UniProtKB">
        <authorList>
            <consortium name="Ensembl"/>
        </authorList>
    </citation>
    <scope>IDENTIFICATION</scope>
</reference>
<dbReference type="SMART" id="SM00591">
    <property type="entry name" value="RWD"/>
    <property type="match status" value="1"/>
</dbReference>
<keyword evidence="4" id="KW-1185">Reference proteome</keyword>
<dbReference type="Pfam" id="PF06544">
    <property type="entry name" value="Prp3_C"/>
    <property type="match status" value="1"/>
</dbReference>
<dbReference type="Pfam" id="PF05773">
    <property type="entry name" value="RWD"/>
    <property type="match status" value="1"/>
</dbReference>
<accession>A0A663DZL3</accession>
<evidence type="ECO:0000313" key="4">
    <source>
        <dbReference type="Proteomes" id="UP000472275"/>
    </source>
</evidence>
<dbReference type="InterPro" id="IPR059181">
    <property type="entry name" value="RWDD2A-B_C"/>
</dbReference>
<dbReference type="SUPFAM" id="SSF54495">
    <property type="entry name" value="UBC-like"/>
    <property type="match status" value="1"/>
</dbReference>
<dbReference type="InterPro" id="IPR016135">
    <property type="entry name" value="UBQ-conjugating_enzyme/RWD"/>
</dbReference>
<dbReference type="InParanoid" id="A0A663DZL3"/>
<dbReference type="GeneID" id="115352466"/>
<feature type="domain" description="RWD" evidence="2">
    <location>
        <begin position="93"/>
        <end position="212"/>
    </location>
</feature>
<evidence type="ECO:0000256" key="1">
    <source>
        <dbReference type="SAM" id="MobiDB-lite"/>
    </source>
</evidence>
<dbReference type="Gene3D" id="3.10.110.10">
    <property type="entry name" value="Ubiquitin Conjugating Enzyme"/>
    <property type="match status" value="1"/>
</dbReference>
<dbReference type="RefSeq" id="XP_029896568.1">
    <property type="nucleotide sequence ID" value="XM_030040708.2"/>
</dbReference>
<evidence type="ECO:0000259" key="2">
    <source>
        <dbReference type="PROSITE" id="PS50908"/>
    </source>
</evidence>
<gene>
    <name evidence="3" type="primary">RWDD2A</name>
</gene>
<feature type="region of interest" description="Disordered" evidence="1">
    <location>
        <begin position="1"/>
        <end position="56"/>
    </location>
</feature>